<dbReference type="RefSeq" id="WP_250874405.1">
    <property type="nucleotide sequence ID" value="NZ_JALXFV010000007.1"/>
</dbReference>
<sequence>MSDELSGGGERLFVRCKDCSTESAALVDESGTIATPHGECHECGGDEFEEISEDELEELEMTDWTE</sequence>
<proteinExistence type="predicted"/>
<dbReference type="Proteomes" id="UP001597187">
    <property type="component" value="Unassembled WGS sequence"/>
</dbReference>
<evidence type="ECO:0000313" key="2">
    <source>
        <dbReference type="Proteomes" id="UP001597187"/>
    </source>
</evidence>
<comment type="caution">
    <text evidence="1">The sequence shown here is derived from an EMBL/GenBank/DDBJ whole genome shotgun (WGS) entry which is preliminary data.</text>
</comment>
<dbReference type="EMBL" id="JBHUDC010000007">
    <property type="protein sequence ID" value="MFD1514470.1"/>
    <property type="molecule type" value="Genomic_DNA"/>
</dbReference>
<reference evidence="1 2" key="1">
    <citation type="journal article" date="2019" name="Int. J. Syst. Evol. Microbiol.">
        <title>The Global Catalogue of Microorganisms (GCM) 10K type strain sequencing project: providing services to taxonomists for standard genome sequencing and annotation.</title>
        <authorList>
            <consortium name="The Broad Institute Genomics Platform"/>
            <consortium name="The Broad Institute Genome Sequencing Center for Infectious Disease"/>
            <person name="Wu L."/>
            <person name="Ma J."/>
        </authorList>
    </citation>
    <scope>NUCLEOTIDE SEQUENCE [LARGE SCALE GENOMIC DNA]</scope>
    <source>
        <strain evidence="1 2">CGMCC 1.12563</strain>
    </source>
</reference>
<gene>
    <name evidence="1" type="ORF">ACFSBT_14405</name>
</gene>
<accession>A0ABD6AX41</accession>
<dbReference type="AlphaFoldDB" id="A0ABD6AX41"/>
<keyword evidence="2" id="KW-1185">Reference proteome</keyword>
<name>A0ABD6AX41_9EURY</name>
<protein>
    <recommendedName>
        <fullName evidence="3">Small CPxCG-related zinc finger protein</fullName>
    </recommendedName>
</protein>
<organism evidence="1 2">
    <name type="scientific">Halomarina rubra</name>
    <dbReference type="NCBI Taxonomy" id="2071873"/>
    <lineage>
        <taxon>Archaea</taxon>
        <taxon>Methanobacteriati</taxon>
        <taxon>Methanobacteriota</taxon>
        <taxon>Stenosarchaea group</taxon>
        <taxon>Halobacteria</taxon>
        <taxon>Halobacteriales</taxon>
        <taxon>Natronomonadaceae</taxon>
        <taxon>Halomarina</taxon>
    </lineage>
</organism>
<evidence type="ECO:0000313" key="1">
    <source>
        <dbReference type="EMBL" id="MFD1514470.1"/>
    </source>
</evidence>
<evidence type="ECO:0008006" key="3">
    <source>
        <dbReference type="Google" id="ProtNLM"/>
    </source>
</evidence>